<protein>
    <submittedName>
        <fullName evidence="6">Rieske 2Fe-2S domain-containing protein</fullName>
    </submittedName>
</protein>
<evidence type="ECO:0000313" key="7">
    <source>
        <dbReference type="Proteomes" id="UP001214854"/>
    </source>
</evidence>
<name>A0ABT5HTD7_9CAUL</name>
<accession>A0ABT5HTD7</accession>
<dbReference type="PROSITE" id="PS51296">
    <property type="entry name" value="RIESKE"/>
    <property type="match status" value="1"/>
</dbReference>
<keyword evidence="7" id="KW-1185">Reference proteome</keyword>
<dbReference type="CDD" id="cd03467">
    <property type="entry name" value="Rieske"/>
    <property type="match status" value="1"/>
</dbReference>
<organism evidence="6 7">
    <name type="scientific">Asticcacaulis aquaticus</name>
    <dbReference type="NCBI Taxonomy" id="2984212"/>
    <lineage>
        <taxon>Bacteria</taxon>
        <taxon>Pseudomonadati</taxon>
        <taxon>Pseudomonadota</taxon>
        <taxon>Alphaproteobacteria</taxon>
        <taxon>Caulobacterales</taxon>
        <taxon>Caulobacteraceae</taxon>
        <taxon>Asticcacaulis</taxon>
    </lineage>
</organism>
<comment type="caution">
    <text evidence="6">The sequence shown here is derived from an EMBL/GenBank/DDBJ whole genome shotgun (WGS) entry which is preliminary data.</text>
</comment>
<dbReference type="EMBL" id="JAQQKX010000005">
    <property type="protein sequence ID" value="MDC7683328.1"/>
    <property type="molecule type" value="Genomic_DNA"/>
</dbReference>
<dbReference type="InterPro" id="IPR036922">
    <property type="entry name" value="Rieske_2Fe-2S_sf"/>
</dbReference>
<proteinExistence type="predicted"/>
<sequence>MTHPPSGTVICSWADLQATGTVLYRADGFEGFVILDDYLPRGYVDACPHNGMPLGGDQEEVDYQTREQDVIICRWHGASFLKDTGECIGGPCAGDRLEPWPVERRGDEVVAL</sequence>
<dbReference type="InterPro" id="IPR017941">
    <property type="entry name" value="Rieske_2Fe-2S"/>
</dbReference>
<evidence type="ECO:0000256" key="3">
    <source>
        <dbReference type="ARBA" id="ARBA00023004"/>
    </source>
</evidence>
<evidence type="ECO:0000259" key="5">
    <source>
        <dbReference type="PROSITE" id="PS51296"/>
    </source>
</evidence>
<dbReference type="RefSeq" id="WP_272747802.1">
    <property type="nucleotide sequence ID" value="NZ_JAQQKX010000005.1"/>
</dbReference>
<keyword evidence="4" id="KW-0411">Iron-sulfur</keyword>
<dbReference type="Gene3D" id="2.102.10.10">
    <property type="entry name" value="Rieske [2Fe-2S] iron-sulphur domain"/>
    <property type="match status" value="1"/>
</dbReference>
<gene>
    <name evidence="6" type="ORF">PQU92_08575</name>
</gene>
<keyword evidence="1" id="KW-0001">2Fe-2S</keyword>
<evidence type="ECO:0000256" key="4">
    <source>
        <dbReference type="ARBA" id="ARBA00023014"/>
    </source>
</evidence>
<dbReference type="PANTHER" id="PTHR40261:SF1">
    <property type="entry name" value="RIESKE DOMAIN-CONTAINING PROTEIN"/>
    <property type="match status" value="1"/>
</dbReference>
<keyword evidence="3" id="KW-0408">Iron</keyword>
<evidence type="ECO:0000256" key="1">
    <source>
        <dbReference type="ARBA" id="ARBA00022714"/>
    </source>
</evidence>
<feature type="domain" description="Rieske" evidence="5">
    <location>
        <begin position="8"/>
        <end position="111"/>
    </location>
</feature>
<dbReference type="Proteomes" id="UP001214854">
    <property type="component" value="Unassembled WGS sequence"/>
</dbReference>
<dbReference type="SUPFAM" id="SSF50022">
    <property type="entry name" value="ISP domain"/>
    <property type="match status" value="1"/>
</dbReference>
<keyword evidence="2" id="KW-0479">Metal-binding</keyword>
<evidence type="ECO:0000256" key="2">
    <source>
        <dbReference type="ARBA" id="ARBA00022723"/>
    </source>
</evidence>
<evidence type="ECO:0000313" key="6">
    <source>
        <dbReference type="EMBL" id="MDC7683328.1"/>
    </source>
</evidence>
<reference evidence="6 7" key="1">
    <citation type="submission" date="2023-01" db="EMBL/GenBank/DDBJ databases">
        <title>Novel species of the genus Asticcacaulis isolated from rivers.</title>
        <authorList>
            <person name="Lu H."/>
        </authorList>
    </citation>
    <scope>NUCLEOTIDE SEQUENCE [LARGE SCALE GENOMIC DNA]</scope>
    <source>
        <strain evidence="6 7">BYS171W</strain>
    </source>
</reference>
<dbReference type="PANTHER" id="PTHR40261">
    <property type="match status" value="1"/>
</dbReference>
<dbReference type="Pfam" id="PF00355">
    <property type="entry name" value="Rieske"/>
    <property type="match status" value="1"/>
</dbReference>